<keyword evidence="6" id="KW-1185">Reference proteome</keyword>
<protein>
    <recommendedName>
        <fullName evidence="3">30S ribosomal protein S15</fullName>
    </recommendedName>
</protein>
<sequence>MSAEAKQTTEFTCGHHVHQLRVCWKRIQKLQQHLKKNKKDFYSKLALSKLLSKRRKFLNYLKKNSPDHYKLVMKETAIN</sequence>
<evidence type="ECO:0000256" key="2">
    <source>
        <dbReference type="ARBA" id="ARBA00023274"/>
    </source>
</evidence>
<evidence type="ECO:0000313" key="5">
    <source>
        <dbReference type="EMBL" id="AHC39843.1"/>
    </source>
</evidence>
<comment type="similarity">
    <text evidence="4">Belongs to the universal ribosomal protein uS15 family.</text>
</comment>
<evidence type="ECO:0000256" key="4">
    <source>
        <dbReference type="RuleBase" id="RU003919"/>
    </source>
</evidence>
<evidence type="ECO:0000256" key="1">
    <source>
        <dbReference type="ARBA" id="ARBA00022980"/>
    </source>
</evidence>
<gene>
    <name evidence="5" type="ORF">OVS_00985</name>
</gene>
<dbReference type="SMART" id="SM01387">
    <property type="entry name" value="Ribosomal_S15"/>
    <property type="match status" value="1"/>
</dbReference>
<dbReference type="InterPro" id="IPR009068">
    <property type="entry name" value="uS15_NS1_RNA-bd_sf"/>
</dbReference>
<dbReference type="SUPFAM" id="SSF47060">
    <property type="entry name" value="S15/NS1 RNA-binding domain"/>
    <property type="match status" value="1"/>
</dbReference>
<accession>A0ABM5P0A6</accession>
<dbReference type="GO" id="GO:0005840">
    <property type="term" value="C:ribosome"/>
    <property type="evidence" value="ECO:0007669"/>
    <property type="project" value="UniProtKB-KW"/>
</dbReference>
<dbReference type="RefSeq" id="WP_024070987.1">
    <property type="nucleotide sequence ID" value="NC_023062.1"/>
</dbReference>
<dbReference type="Proteomes" id="UP000018745">
    <property type="component" value="Chromosome"/>
</dbReference>
<organism evidence="5 6">
    <name type="scientific">Mycoplasma ovis str. Michigan</name>
    <dbReference type="NCBI Taxonomy" id="1415773"/>
    <lineage>
        <taxon>Bacteria</taxon>
        <taxon>Bacillati</taxon>
        <taxon>Mycoplasmatota</taxon>
        <taxon>Mollicutes</taxon>
        <taxon>Mycoplasmataceae</taxon>
        <taxon>Mycoplasma</taxon>
    </lineage>
</organism>
<name>A0ABM5P0A6_9MOLU</name>
<keyword evidence="2 4" id="KW-0687">Ribonucleoprotein</keyword>
<dbReference type="PANTHER" id="PTHR23321:SF26">
    <property type="entry name" value="SMALL RIBOSOMAL SUBUNIT PROTEIN US15M"/>
    <property type="match status" value="1"/>
</dbReference>
<dbReference type="InterPro" id="IPR000589">
    <property type="entry name" value="Ribosomal_uS15"/>
</dbReference>
<evidence type="ECO:0000256" key="3">
    <source>
        <dbReference type="ARBA" id="ARBA00035313"/>
    </source>
</evidence>
<evidence type="ECO:0000313" key="6">
    <source>
        <dbReference type="Proteomes" id="UP000018745"/>
    </source>
</evidence>
<dbReference type="Gene3D" id="1.10.287.10">
    <property type="entry name" value="S15/NS1, RNA-binding"/>
    <property type="match status" value="1"/>
</dbReference>
<dbReference type="EMBL" id="CP006935">
    <property type="protein sequence ID" value="AHC39843.1"/>
    <property type="molecule type" value="Genomic_DNA"/>
</dbReference>
<dbReference type="PANTHER" id="PTHR23321">
    <property type="entry name" value="RIBOSOMAL PROTEIN S15, BACTERIAL AND ORGANELLAR"/>
    <property type="match status" value="1"/>
</dbReference>
<keyword evidence="1 4" id="KW-0689">Ribosomal protein</keyword>
<dbReference type="InterPro" id="IPR005290">
    <property type="entry name" value="Ribosomal_uS15_bac-type"/>
</dbReference>
<dbReference type="Pfam" id="PF00312">
    <property type="entry name" value="Ribosomal_S15"/>
    <property type="match status" value="1"/>
</dbReference>
<proteinExistence type="inferred from homology"/>
<reference evidence="5 6" key="1">
    <citation type="journal article" date="2014" name="Genome Announc.">
        <title>Complete Genome Sequence of Mycoplasma ovis Strain Michigan, a Hemoplasma of Sheep with Two Distinct 16S rRNA Genes.</title>
        <authorList>
            <person name="Deshuillers P.L."/>
            <person name="Santos A.P."/>
            <person name="do Nascimento N.C."/>
            <person name="Hampel J.A."/>
            <person name="Bergin I.L."/>
            <person name="Dyson M.C."/>
            <person name="Messick J.B."/>
        </authorList>
    </citation>
    <scope>NUCLEOTIDE SEQUENCE [LARGE SCALE GENOMIC DNA]</scope>
    <source>
        <strain evidence="5 6">Michigan</strain>
    </source>
</reference>